<feature type="compositionally biased region" description="Basic and acidic residues" evidence="2">
    <location>
        <begin position="1051"/>
        <end position="1067"/>
    </location>
</feature>
<dbReference type="Pfam" id="PF12796">
    <property type="entry name" value="Ank_2"/>
    <property type="match status" value="1"/>
</dbReference>
<reference evidence="4 5" key="1">
    <citation type="submission" date="2019-06" db="EMBL/GenBank/DDBJ databases">
        <title>Draft genomes of female and male turbot (Scophthalmus maximus).</title>
        <authorList>
            <person name="Xu H."/>
            <person name="Xu X.-W."/>
            <person name="Shao C."/>
            <person name="Chen S."/>
        </authorList>
    </citation>
    <scope>NUCLEOTIDE SEQUENCE [LARGE SCALE GENOMIC DNA]</scope>
    <source>
        <strain evidence="4">Ysfricsl-2016a</strain>
        <tissue evidence="4">Blood</tissue>
    </source>
</reference>
<evidence type="ECO:0000313" key="5">
    <source>
        <dbReference type="Proteomes" id="UP000438429"/>
    </source>
</evidence>
<sequence length="1394" mass="157649">MQAGSSFESRVVVVCEKMMSRACWAKSKHLIHSKTFRGMTLLHLAAGQGYATLIQTLIKWRTKHADSIDLELEVDPLNVDHFSCTPLMWACALGHLEAAVVLYKWDRRALAIPDSLGRLPLSIARSRGHTKLAECLEQLQREEQQTPAPLPPTSRMSFSPGPEAPTADSWMVSWANDGVVAPGSKKGGAATSTAASGTAGLNPDLRRPRSEPSNYYSGEGQRDLPLAKKHKPNHPELSQTRPDKAVSVPLSLEQQQLHRPSPKSLSSEGLSSDKGLSTAGCAGTVRWTSREGGFASGGGLGRKAPGVGGGSGLGKEKLVNRLRQREQLGMLVMADREMADAELLSYREDLENQDCLTQMDDLQVNMMTLAEHIIEATPERIKRENFTPADSVPLDTSGVSNTMNWLANYLGDVEQLPSIIHLRRGTCDVSRVQQRERSCTRAAGLQVDPADGRAGGLRQEEISYAALITFIDEPQRLLDKSSHEKLRRHEPTNGLVTCSDTSLTQTKKKKKKKKRRRKRREEEDDKVDTNARAGRRRHVLSWTGCVHRCNAASPLSGITEKLYLHLKSPKKKELGRRSWFLGGGAGSSVHRKCILYICDDFILVLMLRSTPVRLEVVVVVVVYQTNLRQCFAVLEDGVLAHSLQEQEIEQYYTTNVQKNQLVQNDIRVAKRLQDEEDEERSQQSAVVRQASRQLEEQDFEFARVVQEQIQQRAEETRRRELDDETNCSNDCYLVMNPPPQNTSPSLLAFVFACLPLLKGSAGGSALPSPRQHQSSCPTTRWQYSTSHSWSDLTGTGSVSAGGPAAQRRTTSRWNQRRTDSIREIREEPSESLSSDSQDSDTVFSEQQNKRVNTAPPPQRRVSLRHPSERSYRSLFSRSSSLNQERGEWDEGYIYYDNEDYDGEKRRHRNQDQDGSRREESEGRCGSRDSRSSEVRERRCSRSESVRSHDRSRDLARTWSNRDNPDKHVRFQEDARRSNSSRVWEMLGQVLRERGVPVTLGGGGAPLQIRPQSRESQVLHGSEESHQRVFHRAVATRHSFHGDIRKRRRSSRRENSGRDQRDDGNGHCDDDDEEEVYEINRRESYLANGDGRGGRRWRDEDVRESRAQGHRVKRSTSERRPRHKSVEQRSSSEEERQEAERRAEWPPRRAAQRSQSLSSSSSRSGHVAAGVSLQPDPRESSLDLGELTQVLQDEELARKLQDEEEMLLRSNSRPPPPPPRSFYPEGDFRVAQVAQDEEIARFMQKQEIKSKRRSRELEGPSSWREHREMIGHHDRRAARDRQVQRERLDSEGLPSPTEDCCPENLPPSPVSTLPPAQHIRNIAEELDPTFQARRQDTERRHQVEQTGPACQSLAGSHAGLNDFLVEPTFIPPTKRQAEKPAGTKPKEKKENCKQQ</sequence>
<accession>A0A6A4T0C2</accession>
<feature type="compositionally biased region" description="Basic and acidic residues" evidence="2">
    <location>
        <begin position="482"/>
        <end position="491"/>
    </location>
</feature>
<evidence type="ECO:0000313" key="4">
    <source>
        <dbReference type="EMBL" id="KAF0035692.1"/>
    </source>
</evidence>
<feature type="region of interest" description="Disordered" evidence="2">
    <location>
        <begin position="183"/>
        <end position="277"/>
    </location>
</feature>
<feature type="compositionally biased region" description="Polar residues" evidence="2">
    <location>
        <begin position="494"/>
        <end position="505"/>
    </location>
</feature>
<feature type="compositionally biased region" description="Basic residues" evidence="2">
    <location>
        <begin position="1027"/>
        <end position="1050"/>
    </location>
</feature>
<feature type="compositionally biased region" description="Low complexity" evidence="2">
    <location>
        <begin position="183"/>
        <end position="200"/>
    </location>
</feature>
<feature type="region of interest" description="Disordered" evidence="2">
    <location>
        <begin position="1368"/>
        <end position="1394"/>
    </location>
</feature>
<dbReference type="FunFam" id="1.25.40.20:FF:000165">
    <property type="entry name" value="calmodulin-binding transcription activator 1 isoform X2"/>
    <property type="match status" value="1"/>
</dbReference>
<feature type="compositionally biased region" description="Polar residues" evidence="2">
    <location>
        <begin position="786"/>
        <end position="798"/>
    </location>
</feature>
<proteinExistence type="predicted"/>
<feature type="compositionally biased region" description="Basic and acidic residues" evidence="2">
    <location>
        <begin position="1383"/>
        <end position="1394"/>
    </location>
</feature>
<feature type="region of interest" description="Disordered" evidence="2">
    <location>
        <begin position="786"/>
        <end position="880"/>
    </location>
</feature>
<organism evidence="4 5">
    <name type="scientific">Scophthalmus maximus</name>
    <name type="common">Turbot</name>
    <name type="synonym">Psetta maxima</name>
    <dbReference type="NCBI Taxonomy" id="52904"/>
    <lineage>
        <taxon>Eukaryota</taxon>
        <taxon>Metazoa</taxon>
        <taxon>Chordata</taxon>
        <taxon>Craniata</taxon>
        <taxon>Vertebrata</taxon>
        <taxon>Euteleostomi</taxon>
        <taxon>Actinopterygii</taxon>
        <taxon>Neopterygii</taxon>
        <taxon>Teleostei</taxon>
        <taxon>Neoteleostei</taxon>
        <taxon>Acanthomorphata</taxon>
        <taxon>Carangaria</taxon>
        <taxon>Pleuronectiformes</taxon>
        <taxon>Pleuronectoidei</taxon>
        <taxon>Scophthalmidae</taxon>
        <taxon>Scophthalmus</taxon>
    </lineage>
</organism>
<feature type="compositionally biased region" description="Basic and acidic residues" evidence="2">
    <location>
        <begin position="1091"/>
        <end position="1106"/>
    </location>
</feature>
<evidence type="ECO:0000259" key="3">
    <source>
        <dbReference type="Pfam" id="PF15295"/>
    </source>
</evidence>
<feature type="compositionally biased region" description="Basic residues" evidence="2">
    <location>
        <begin position="506"/>
        <end position="519"/>
    </location>
</feature>
<protein>
    <recommendedName>
        <fullName evidence="3">Coiled-coil domain-containing protein</fullName>
    </recommendedName>
</protein>
<feature type="compositionally biased region" description="Basic and acidic residues" evidence="2">
    <location>
        <begin position="1243"/>
        <end position="1289"/>
    </location>
</feature>
<feature type="compositionally biased region" description="Polar residues" evidence="2">
    <location>
        <begin position="770"/>
        <end position="781"/>
    </location>
</feature>
<feature type="compositionally biased region" description="Basic and acidic residues" evidence="2">
    <location>
        <begin position="1333"/>
        <end position="1342"/>
    </location>
</feature>
<feature type="compositionally biased region" description="Low complexity" evidence="2">
    <location>
        <begin position="1147"/>
        <end position="1171"/>
    </location>
</feature>
<evidence type="ECO:0000256" key="1">
    <source>
        <dbReference type="ARBA" id="ARBA00023054"/>
    </source>
</evidence>
<dbReference type="PANTHER" id="PTHR22115">
    <property type="entry name" value="C3ORF6 PROTEIN-RELATED"/>
    <property type="match status" value="1"/>
</dbReference>
<feature type="compositionally biased region" description="Basic and acidic residues" evidence="2">
    <location>
        <begin position="962"/>
        <end position="976"/>
    </location>
</feature>
<feature type="region of interest" description="Disordered" evidence="2">
    <location>
        <begin position="998"/>
        <end position="1224"/>
    </location>
</feature>
<feature type="region of interest" description="Disordered" evidence="2">
    <location>
        <begin position="141"/>
        <end position="169"/>
    </location>
</feature>
<feature type="compositionally biased region" description="Low complexity" evidence="2">
    <location>
        <begin position="262"/>
        <end position="277"/>
    </location>
</feature>
<gene>
    <name evidence="4" type="ORF">F2P81_011004</name>
</gene>
<feature type="domain" description="Coiled-coil" evidence="3">
    <location>
        <begin position="625"/>
        <end position="724"/>
    </location>
</feature>
<feature type="compositionally biased region" description="Basic and acidic residues" evidence="2">
    <location>
        <begin position="816"/>
        <end position="828"/>
    </location>
</feature>
<dbReference type="Gene3D" id="1.25.40.20">
    <property type="entry name" value="Ankyrin repeat-containing domain"/>
    <property type="match status" value="1"/>
</dbReference>
<feature type="region of interest" description="Disordered" evidence="2">
    <location>
        <begin position="1333"/>
        <end position="1354"/>
    </location>
</feature>
<dbReference type="PANTHER" id="PTHR22115:SF5">
    <property type="entry name" value="COILED-COIL DOMAIN-CONTAINING PROTEIN 50-LIKE ISOFORM X1"/>
    <property type="match status" value="1"/>
</dbReference>
<feature type="region of interest" description="Disordered" evidence="2">
    <location>
        <begin position="1243"/>
        <end position="1314"/>
    </location>
</feature>
<keyword evidence="1" id="KW-0175">Coiled coil</keyword>
<feature type="region of interest" description="Disordered" evidence="2">
    <location>
        <begin position="482"/>
        <end position="530"/>
    </location>
</feature>
<evidence type="ECO:0000256" key="2">
    <source>
        <dbReference type="SAM" id="MobiDB-lite"/>
    </source>
</evidence>
<dbReference type="InterPro" id="IPR036770">
    <property type="entry name" value="Ankyrin_rpt-contain_sf"/>
</dbReference>
<dbReference type="InterPro" id="IPR029311">
    <property type="entry name" value="CCDC50_N"/>
</dbReference>
<dbReference type="InterPro" id="IPR002110">
    <property type="entry name" value="Ankyrin_rpt"/>
</dbReference>
<feature type="region of interest" description="Disordered" evidence="2">
    <location>
        <begin position="762"/>
        <end position="781"/>
    </location>
</feature>
<feature type="compositionally biased region" description="Basic and acidic residues" evidence="2">
    <location>
        <begin position="909"/>
        <end position="955"/>
    </location>
</feature>
<dbReference type="InterPro" id="IPR039303">
    <property type="entry name" value="CCDC50"/>
</dbReference>
<comment type="caution">
    <text evidence="4">The sequence shown here is derived from an EMBL/GenBank/DDBJ whole genome shotgun (WGS) entry which is preliminary data.</text>
</comment>
<dbReference type="Proteomes" id="UP000438429">
    <property type="component" value="Unassembled WGS sequence"/>
</dbReference>
<dbReference type="Pfam" id="PF15295">
    <property type="entry name" value="CCDC50_N"/>
    <property type="match status" value="1"/>
</dbReference>
<dbReference type="SUPFAM" id="SSF48403">
    <property type="entry name" value="Ankyrin repeat"/>
    <property type="match status" value="1"/>
</dbReference>
<feature type="region of interest" description="Disordered" evidence="2">
    <location>
        <begin position="903"/>
        <end position="977"/>
    </location>
</feature>
<feature type="compositionally biased region" description="Low complexity" evidence="2">
    <location>
        <begin position="830"/>
        <end position="840"/>
    </location>
</feature>
<feature type="compositionally biased region" description="Polar residues" evidence="2">
    <location>
        <begin position="841"/>
        <end position="851"/>
    </location>
</feature>
<name>A0A6A4T0C2_SCOMX</name>
<feature type="compositionally biased region" description="Basic and acidic residues" evidence="2">
    <location>
        <begin position="1114"/>
        <end position="1146"/>
    </location>
</feature>
<dbReference type="EMBL" id="VEVO01000010">
    <property type="protein sequence ID" value="KAF0035692.1"/>
    <property type="molecule type" value="Genomic_DNA"/>
</dbReference>